<keyword evidence="7" id="KW-1185">Reference proteome</keyword>
<dbReference type="SUPFAM" id="SSF48452">
    <property type="entry name" value="TPR-like"/>
    <property type="match status" value="1"/>
</dbReference>
<gene>
    <name evidence="6" type="primary">Zmynd12</name>
    <name evidence="6" type="ORF">GTO95_0014340</name>
</gene>
<evidence type="ECO:0000313" key="7">
    <source>
        <dbReference type="Proteomes" id="UP000736164"/>
    </source>
</evidence>
<dbReference type="AlphaFoldDB" id="A0A8J7ND16"/>
<name>A0A8J7ND16_ATRSP</name>
<dbReference type="PROSITE" id="PS50865">
    <property type="entry name" value="ZF_MYND_2"/>
    <property type="match status" value="1"/>
</dbReference>
<dbReference type="InterPro" id="IPR002893">
    <property type="entry name" value="Znf_MYND"/>
</dbReference>
<dbReference type="Gene3D" id="6.10.140.2220">
    <property type="match status" value="1"/>
</dbReference>
<dbReference type="SUPFAM" id="SSF144232">
    <property type="entry name" value="HIT/MYND zinc finger-like"/>
    <property type="match status" value="1"/>
</dbReference>
<dbReference type="Gene3D" id="1.25.40.10">
    <property type="entry name" value="Tetratricopeptide repeat domain"/>
    <property type="match status" value="1"/>
</dbReference>
<sequence length="324" mass="35867">MSEITPLANPRGVKRLCELCQRPARLQCSHCRVTYYCDSDHQGADWVGIHEKEQLIELSRATAQKKLFEGKHQEAVPAALLSLRCCVEIHGTSALQLVPSYLLLAEACTGLGNLTQAEEYLCRAEWTVLKKAECSRRLRHTLHRSLGLLHAAKGDLEGALEHLASDVYYASEEFGSDHIVTSGGYFHMANVFFRQNKMDIADSLYTEVTAIWHRHLSSLLEAHERSSSALADPPPEHSLSEAQQAEAQQVLGAILDIREQAPRPDPTQTAHAAHALALLHFLGTDAPKVVEFGRKALRCSQLVPDCGLTEPIERLLQLAESRSA</sequence>
<evidence type="ECO:0000256" key="4">
    <source>
        <dbReference type="PROSITE-ProRule" id="PRU00134"/>
    </source>
</evidence>
<evidence type="ECO:0000256" key="2">
    <source>
        <dbReference type="ARBA" id="ARBA00022771"/>
    </source>
</evidence>
<proteinExistence type="predicted"/>
<feature type="non-terminal residue" evidence="6">
    <location>
        <position position="324"/>
    </location>
</feature>
<evidence type="ECO:0000256" key="3">
    <source>
        <dbReference type="ARBA" id="ARBA00022833"/>
    </source>
</evidence>
<dbReference type="PANTHER" id="PTHR46533:SF1">
    <property type="entry name" value="ZINC FINGER MYND DOMAIN-CONTAINING PROTEIN 12"/>
    <property type="match status" value="1"/>
</dbReference>
<dbReference type="EMBL" id="JAAWVO010000026">
    <property type="protein sequence ID" value="MBN3311345.1"/>
    <property type="molecule type" value="Genomic_DNA"/>
</dbReference>
<evidence type="ECO:0000256" key="1">
    <source>
        <dbReference type="ARBA" id="ARBA00022723"/>
    </source>
</evidence>
<dbReference type="Proteomes" id="UP000736164">
    <property type="component" value="Unassembled WGS sequence"/>
</dbReference>
<organism evidence="6 7">
    <name type="scientific">Atractosteus spatula</name>
    <name type="common">Alligator gar</name>
    <name type="synonym">Lepisosteus spatula</name>
    <dbReference type="NCBI Taxonomy" id="7917"/>
    <lineage>
        <taxon>Eukaryota</taxon>
        <taxon>Metazoa</taxon>
        <taxon>Chordata</taxon>
        <taxon>Craniata</taxon>
        <taxon>Vertebrata</taxon>
        <taxon>Euteleostomi</taxon>
        <taxon>Actinopterygii</taxon>
        <taxon>Neopterygii</taxon>
        <taxon>Holostei</taxon>
        <taxon>Semionotiformes</taxon>
        <taxon>Lepisosteidae</taxon>
        <taxon>Atractosteus</taxon>
    </lineage>
</organism>
<protein>
    <submittedName>
        <fullName evidence="6">ZMY12 protein</fullName>
    </submittedName>
</protein>
<dbReference type="PANTHER" id="PTHR46533">
    <property type="entry name" value="ZINC FINGER MYND DOMAIN-CONTAINING PROTEIN 12"/>
    <property type="match status" value="1"/>
</dbReference>
<feature type="non-terminal residue" evidence="6">
    <location>
        <position position="1"/>
    </location>
</feature>
<keyword evidence="2 4" id="KW-0863">Zinc-finger</keyword>
<dbReference type="InterPro" id="IPR053248">
    <property type="entry name" value="Zinc_finger_MYND_domain"/>
</dbReference>
<evidence type="ECO:0000313" key="6">
    <source>
        <dbReference type="EMBL" id="MBN3311345.1"/>
    </source>
</evidence>
<dbReference type="GO" id="GO:0008270">
    <property type="term" value="F:zinc ion binding"/>
    <property type="evidence" value="ECO:0007669"/>
    <property type="project" value="UniProtKB-KW"/>
</dbReference>
<reference evidence="6" key="1">
    <citation type="journal article" date="2021" name="Cell">
        <title>Tracing the genetic footprints of vertebrate landing in non-teleost ray-finned fishes.</title>
        <authorList>
            <person name="Bi X."/>
            <person name="Wang K."/>
            <person name="Yang L."/>
            <person name="Pan H."/>
            <person name="Jiang H."/>
            <person name="Wei Q."/>
            <person name="Fang M."/>
            <person name="Yu H."/>
            <person name="Zhu C."/>
            <person name="Cai Y."/>
            <person name="He Y."/>
            <person name="Gan X."/>
            <person name="Zeng H."/>
            <person name="Yu D."/>
            <person name="Zhu Y."/>
            <person name="Jiang H."/>
            <person name="Qiu Q."/>
            <person name="Yang H."/>
            <person name="Zhang Y.E."/>
            <person name="Wang W."/>
            <person name="Zhu M."/>
            <person name="He S."/>
            <person name="Zhang G."/>
        </authorList>
    </citation>
    <scope>NUCLEOTIDE SEQUENCE</scope>
    <source>
        <strain evidence="6">Allg_001</strain>
    </source>
</reference>
<accession>A0A8J7ND16</accession>
<keyword evidence="1" id="KW-0479">Metal-binding</keyword>
<dbReference type="InterPro" id="IPR011990">
    <property type="entry name" value="TPR-like_helical_dom_sf"/>
</dbReference>
<evidence type="ECO:0000259" key="5">
    <source>
        <dbReference type="PROSITE" id="PS50865"/>
    </source>
</evidence>
<dbReference type="Pfam" id="PF01753">
    <property type="entry name" value="zf-MYND"/>
    <property type="match status" value="1"/>
</dbReference>
<keyword evidence="3" id="KW-0862">Zinc</keyword>
<feature type="domain" description="MYND-type" evidence="5">
    <location>
        <begin position="17"/>
        <end position="54"/>
    </location>
</feature>
<comment type="caution">
    <text evidence="6">The sequence shown here is derived from an EMBL/GenBank/DDBJ whole genome shotgun (WGS) entry which is preliminary data.</text>
</comment>